<gene>
    <name evidence="1" type="ORF">GL4_0616</name>
</gene>
<dbReference type="HOGENOM" id="CLU_143511_0_0_5"/>
<dbReference type="InterPro" id="IPR036397">
    <property type="entry name" value="RNaseH_sf"/>
</dbReference>
<dbReference type="RefSeq" id="WP_045364407.1">
    <property type="nucleotide sequence ID" value="NZ_AP014648.1"/>
</dbReference>
<protein>
    <submittedName>
        <fullName evidence="1">Putative bacteriophage-related protein</fullName>
    </submittedName>
</protein>
<dbReference type="InterPro" id="IPR012337">
    <property type="entry name" value="RNaseH-like_sf"/>
</dbReference>
<dbReference type="Gene3D" id="3.30.420.10">
    <property type="entry name" value="Ribonuclease H-like superfamily/Ribonuclease H"/>
    <property type="match status" value="1"/>
</dbReference>
<evidence type="ECO:0000313" key="1">
    <source>
        <dbReference type="EMBL" id="BAQ16079.1"/>
    </source>
</evidence>
<dbReference type="Proteomes" id="UP000031643">
    <property type="component" value="Chromosome"/>
</dbReference>
<name>A0A0A8K254_9HYPH</name>
<dbReference type="KEGG" id="mcg:GL4_0616"/>
<dbReference type="OrthoDB" id="2990050at2"/>
<dbReference type="AlphaFoldDB" id="A0A0A8K254"/>
<dbReference type="EMBL" id="AP014648">
    <property type="protein sequence ID" value="BAQ16079.1"/>
    <property type="molecule type" value="Genomic_DNA"/>
</dbReference>
<dbReference type="GO" id="GO:0003676">
    <property type="term" value="F:nucleic acid binding"/>
    <property type="evidence" value="ECO:0007669"/>
    <property type="project" value="InterPro"/>
</dbReference>
<organism evidence="1 2">
    <name type="scientific">Methyloceanibacter caenitepidi</name>
    <dbReference type="NCBI Taxonomy" id="1384459"/>
    <lineage>
        <taxon>Bacteria</taxon>
        <taxon>Pseudomonadati</taxon>
        <taxon>Pseudomonadota</taxon>
        <taxon>Alphaproteobacteria</taxon>
        <taxon>Hyphomicrobiales</taxon>
        <taxon>Hyphomicrobiaceae</taxon>
        <taxon>Methyloceanibacter</taxon>
    </lineage>
</organism>
<keyword evidence="2" id="KW-1185">Reference proteome</keyword>
<dbReference type="STRING" id="1384459.GL4_0616"/>
<evidence type="ECO:0000313" key="2">
    <source>
        <dbReference type="Proteomes" id="UP000031643"/>
    </source>
</evidence>
<sequence>MHRTLLALDLGTKTGFCVGACDQGSDHQISDVWDLREARSSGAGMRFINFRSQLNKIHAAYPIGQVAFEEVRRHLGTDAAHFYGGLRGILMEWCEEHSIPYEGVSVQEIKKHWTGKGNASKEMMIAECHRREIPVKDDNEADAIALFDLVASRP</sequence>
<proteinExistence type="predicted"/>
<accession>A0A0A8K254</accession>
<dbReference type="SUPFAM" id="SSF53098">
    <property type="entry name" value="Ribonuclease H-like"/>
    <property type="match status" value="1"/>
</dbReference>
<reference evidence="1 2" key="1">
    <citation type="submission" date="2014-09" db="EMBL/GenBank/DDBJ databases">
        <title>Genome sequencing of Methyloceanibacter caenitepidi Gela4.</title>
        <authorList>
            <person name="Takeuchi M."/>
            <person name="Susumu S."/>
            <person name="Kamagata Y."/>
            <person name="Oshima K."/>
            <person name="Hattori M."/>
            <person name="Iwasaki W."/>
        </authorList>
    </citation>
    <scope>NUCLEOTIDE SEQUENCE [LARGE SCALE GENOMIC DNA]</scope>
    <source>
        <strain evidence="1 2">Gela4</strain>
    </source>
</reference>